<evidence type="ECO:0000256" key="1">
    <source>
        <dbReference type="SAM" id="MobiDB-lite"/>
    </source>
</evidence>
<feature type="compositionally biased region" description="Basic and acidic residues" evidence="1">
    <location>
        <begin position="21"/>
        <end position="33"/>
    </location>
</feature>
<dbReference type="RefSeq" id="WP_069957170.1">
    <property type="nucleotide sequence ID" value="NZ_MCGG01000013.1"/>
</dbReference>
<dbReference type="Proteomes" id="UP000095347">
    <property type="component" value="Unassembled WGS sequence"/>
</dbReference>
<comment type="caution">
    <text evidence="3">The sequence shown here is derived from an EMBL/GenBank/DDBJ whole genome shotgun (WGS) entry which is preliminary data.</text>
</comment>
<organism evidence="3 4">
    <name type="scientific">Magnetovibrio blakemorei</name>
    <dbReference type="NCBI Taxonomy" id="28181"/>
    <lineage>
        <taxon>Bacteria</taxon>
        <taxon>Pseudomonadati</taxon>
        <taxon>Pseudomonadota</taxon>
        <taxon>Alphaproteobacteria</taxon>
        <taxon>Rhodospirillales</taxon>
        <taxon>Magnetovibrionaceae</taxon>
        <taxon>Magnetovibrio</taxon>
    </lineage>
</organism>
<dbReference type="Gene3D" id="3.30.70.270">
    <property type="match status" value="1"/>
</dbReference>
<dbReference type="AlphaFoldDB" id="A0A1E5Q9W7"/>
<feature type="domain" description="GGDEF" evidence="2">
    <location>
        <begin position="140"/>
        <end position="262"/>
    </location>
</feature>
<dbReference type="InterPro" id="IPR029787">
    <property type="entry name" value="Nucleotide_cyclase"/>
</dbReference>
<protein>
    <recommendedName>
        <fullName evidence="2">GGDEF domain-containing protein</fullName>
    </recommendedName>
</protein>
<dbReference type="PROSITE" id="PS50887">
    <property type="entry name" value="GGDEF"/>
    <property type="match status" value="1"/>
</dbReference>
<dbReference type="InterPro" id="IPR043128">
    <property type="entry name" value="Rev_trsase/Diguanyl_cyclase"/>
</dbReference>
<accession>A0A1E5Q9W7</accession>
<dbReference type="OrthoDB" id="7342124at2"/>
<evidence type="ECO:0000259" key="2">
    <source>
        <dbReference type="PROSITE" id="PS50887"/>
    </source>
</evidence>
<dbReference type="InterPro" id="IPR000160">
    <property type="entry name" value="GGDEF_dom"/>
</dbReference>
<evidence type="ECO:0000313" key="3">
    <source>
        <dbReference type="EMBL" id="OEJ68507.1"/>
    </source>
</evidence>
<gene>
    <name evidence="3" type="ORF">BEN30_06165</name>
</gene>
<dbReference type="EMBL" id="MCGG01000013">
    <property type="protein sequence ID" value="OEJ68507.1"/>
    <property type="molecule type" value="Genomic_DNA"/>
</dbReference>
<dbReference type="Pfam" id="PF00990">
    <property type="entry name" value="GGDEF"/>
    <property type="match status" value="1"/>
</dbReference>
<feature type="compositionally biased region" description="Gly residues" evidence="1">
    <location>
        <begin position="40"/>
        <end position="55"/>
    </location>
</feature>
<dbReference type="SMART" id="SM00267">
    <property type="entry name" value="GGDEF"/>
    <property type="match status" value="1"/>
</dbReference>
<dbReference type="STRING" id="28181.BEN30_06165"/>
<proteinExistence type="predicted"/>
<sequence length="262" mass="28454">MADDVVGPAAPIVSVRPGRNRLAEEDRELQAAKRERKGSHGSGFGGMGSGYASGHGHGNVQDDIDVLGIPKEEMTENVRNAIDLLLQEISHLRSELSRTKGHEAYLEEQAEKDRLLHVMRRRAFMARVALAVRRAEEDNVQFAFIYIQVQNAAAVRSEFGHGAVESLMMQASTALREASEPGDVLGSLENFDFGVLLPGTSMEEGEHKAIGLVETLNGRSFAWQGQILSIVAKFGDTVIAKDDMADDVVTRAKANLTARSGT</sequence>
<dbReference type="SUPFAM" id="SSF55073">
    <property type="entry name" value="Nucleotide cyclase"/>
    <property type="match status" value="1"/>
</dbReference>
<feature type="region of interest" description="Disordered" evidence="1">
    <location>
        <begin position="1"/>
        <end position="55"/>
    </location>
</feature>
<name>A0A1E5Q9W7_9PROT</name>
<evidence type="ECO:0000313" key="4">
    <source>
        <dbReference type="Proteomes" id="UP000095347"/>
    </source>
</evidence>
<reference evidence="4" key="1">
    <citation type="submission" date="2016-07" db="EMBL/GenBank/DDBJ databases">
        <authorList>
            <person name="Florea S."/>
            <person name="Webb J.S."/>
            <person name="Jaromczyk J."/>
            <person name="Schardl C.L."/>
        </authorList>
    </citation>
    <scope>NUCLEOTIDE SEQUENCE [LARGE SCALE GENOMIC DNA]</scope>
    <source>
        <strain evidence="4">MV-1</strain>
    </source>
</reference>
<keyword evidence="4" id="KW-1185">Reference proteome</keyword>